<dbReference type="InterPro" id="IPR004604">
    <property type="entry name" value="DNA_recomb/repair_RecN"/>
</dbReference>
<evidence type="ECO:0000256" key="5">
    <source>
        <dbReference type="ARBA" id="ARBA00022763"/>
    </source>
</evidence>
<evidence type="ECO:0000313" key="11">
    <source>
        <dbReference type="EMBL" id="MCS0590596.1"/>
    </source>
</evidence>
<dbReference type="EMBL" id="JANUGX010000018">
    <property type="protein sequence ID" value="MCS0590596.1"/>
    <property type="molecule type" value="Genomic_DNA"/>
</dbReference>
<dbReference type="InterPro" id="IPR027417">
    <property type="entry name" value="P-loop_NTPase"/>
</dbReference>
<evidence type="ECO:0000256" key="3">
    <source>
        <dbReference type="ARBA" id="ARBA00021315"/>
    </source>
</evidence>
<keyword evidence="5 9" id="KW-0227">DNA damage</keyword>
<dbReference type="PIRSF" id="PIRSF003128">
    <property type="entry name" value="RecN"/>
    <property type="match status" value="1"/>
</dbReference>
<dbReference type="NCBIfam" id="NF008121">
    <property type="entry name" value="PRK10869.1"/>
    <property type="match status" value="1"/>
</dbReference>
<dbReference type="CDD" id="cd03241">
    <property type="entry name" value="ABC_RecN"/>
    <property type="match status" value="2"/>
</dbReference>
<evidence type="ECO:0000256" key="6">
    <source>
        <dbReference type="ARBA" id="ARBA00022840"/>
    </source>
</evidence>
<evidence type="ECO:0000256" key="4">
    <source>
        <dbReference type="ARBA" id="ARBA00022741"/>
    </source>
</evidence>
<name>A0ABT2A8T5_9BURK</name>
<comment type="similarity">
    <text evidence="2 9">Belongs to the RecN family.</text>
</comment>
<keyword evidence="4" id="KW-0547">Nucleotide-binding</keyword>
<accession>A0ABT2A8T5</accession>
<evidence type="ECO:0000256" key="9">
    <source>
        <dbReference type="PIRNR" id="PIRNR003128"/>
    </source>
</evidence>
<dbReference type="Pfam" id="PF02463">
    <property type="entry name" value="SMC_N"/>
    <property type="match status" value="1"/>
</dbReference>
<comment type="caution">
    <text evidence="11">The sequence shown here is derived from an EMBL/GenBank/DDBJ whole genome shotgun (WGS) entry which is preliminary data.</text>
</comment>
<evidence type="ECO:0000256" key="8">
    <source>
        <dbReference type="ARBA" id="ARBA00033408"/>
    </source>
</evidence>
<keyword evidence="6" id="KW-0067">ATP-binding</keyword>
<evidence type="ECO:0000256" key="2">
    <source>
        <dbReference type="ARBA" id="ARBA00009441"/>
    </source>
</evidence>
<evidence type="ECO:0000256" key="7">
    <source>
        <dbReference type="ARBA" id="ARBA00023204"/>
    </source>
</evidence>
<reference evidence="11 12" key="1">
    <citation type="submission" date="2022-08" db="EMBL/GenBank/DDBJ databases">
        <title>Reclassification of Massilia species as members of the genera Telluria, Duganella, Pseudoduganella, Mokoshia gen. nov. and Zemynaea gen. nov. using orthogonal and non-orthogonal genome-based approaches.</title>
        <authorList>
            <person name="Bowman J.P."/>
        </authorList>
    </citation>
    <scope>NUCLEOTIDE SEQUENCE [LARGE SCALE GENOMIC DNA]</scope>
    <source>
        <strain evidence="11 12">LMG 28164</strain>
    </source>
</reference>
<dbReference type="Proteomes" id="UP001205560">
    <property type="component" value="Unassembled WGS sequence"/>
</dbReference>
<keyword evidence="12" id="KW-1185">Reference proteome</keyword>
<evidence type="ECO:0000256" key="1">
    <source>
        <dbReference type="ARBA" id="ARBA00003618"/>
    </source>
</evidence>
<dbReference type="InterPro" id="IPR003395">
    <property type="entry name" value="RecF/RecN/SMC_N"/>
</dbReference>
<proteinExistence type="inferred from homology"/>
<feature type="domain" description="RecF/RecN/SMC N-terminal" evidence="10">
    <location>
        <begin position="2"/>
        <end position="507"/>
    </location>
</feature>
<dbReference type="PANTHER" id="PTHR11059">
    <property type="entry name" value="DNA REPAIR PROTEIN RECN"/>
    <property type="match status" value="1"/>
</dbReference>
<comment type="function">
    <text evidence="1 9">May be involved in recombinational repair of damaged DNA.</text>
</comment>
<evidence type="ECO:0000313" key="12">
    <source>
        <dbReference type="Proteomes" id="UP001205560"/>
    </source>
</evidence>
<dbReference type="PANTHER" id="PTHR11059:SF0">
    <property type="entry name" value="DNA REPAIR PROTEIN RECN"/>
    <property type="match status" value="1"/>
</dbReference>
<protein>
    <recommendedName>
        <fullName evidence="3 9">DNA repair protein RecN</fullName>
    </recommendedName>
    <alternativeName>
        <fullName evidence="8 9">Recombination protein N</fullName>
    </alternativeName>
</protein>
<gene>
    <name evidence="11" type="primary">recN</name>
    <name evidence="11" type="ORF">NX782_15480</name>
</gene>
<organism evidence="11 12">
    <name type="scientific">Massilia norwichensis</name>
    <dbReference type="NCBI Taxonomy" id="1442366"/>
    <lineage>
        <taxon>Bacteria</taxon>
        <taxon>Pseudomonadati</taxon>
        <taxon>Pseudomonadota</taxon>
        <taxon>Betaproteobacteria</taxon>
        <taxon>Burkholderiales</taxon>
        <taxon>Oxalobacteraceae</taxon>
        <taxon>Telluria group</taxon>
        <taxon>Massilia</taxon>
    </lineage>
</organism>
<evidence type="ECO:0000259" key="10">
    <source>
        <dbReference type="Pfam" id="PF02463"/>
    </source>
</evidence>
<keyword evidence="7 9" id="KW-0234">DNA repair</keyword>
<dbReference type="Gene3D" id="3.40.50.300">
    <property type="entry name" value="P-loop containing nucleotide triphosphate hydrolases"/>
    <property type="match status" value="2"/>
</dbReference>
<dbReference type="SUPFAM" id="SSF52540">
    <property type="entry name" value="P-loop containing nucleoside triphosphate hydrolases"/>
    <property type="match status" value="1"/>
</dbReference>
<dbReference type="RefSeq" id="WP_258846374.1">
    <property type="nucleotide sequence ID" value="NZ_JANUGX010000018.1"/>
</dbReference>
<sequence>MLRTLTIRDFVIVDTIELEFSNGFTVFTGETGAGKSILIDALQLALGGRGEASMVREGAAKADISADFALTPAAGSWLEQNEFAVEEGGALLRRVIDNAGRSKAYINGIAATAGQLRELGEMLVDIHGQHAHQSLLKQDAQRALLDNQIAVRDPAATLQVQAVATSYKAWRALARQREEFETNARNVLLERERLEWQVSELDKLAVKPGEWVEITNEHSRLSHAASLLEGAQEALNAISEAEQPILSQLSSLNQKLTKLVDVDAGLQNVLDCMEPARIQLQEAVYALNDYIDKVELDPERLAQVDARMDAIHGTARKFRVTPEELPDEHATLKAKLQQLANASDVDGLRRQEEKAKATYLEAAAKLSATRQEAARRLSEQVSEAMQELSMSGGRFVVALNPCEPAVYGMEQVEFLVAGHAGVAPRPMAKVASGGELARISLAISVITSHATTVPTLIFDEVDTGIGGGVAEVVGRLLKRLGQSRQVLCVTHLPQVASQANQHFQVAKGTTFEGKTVSRIDVLDKKERVEEVARMLGGIEITETTRKHARELLAS</sequence>
<dbReference type="NCBIfam" id="TIGR00634">
    <property type="entry name" value="recN"/>
    <property type="match status" value="1"/>
</dbReference>